<comment type="caution">
    <text evidence="2">The sequence shown here is derived from an EMBL/GenBank/DDBJ whole genome shotgun (WGS) entry which is preliminary data.</text>
</comment>
<keyword evidence="1" id="KW-0812">Transmembrane</keyword>
<protein>
    <recommendedName>
        <fullName evidence="4">FecR protein domain-containing protein</fullName>
    </recommendedName>
</protein>
<keyword evidence="1" id="KW-0472">Membrane</keyword>
<dbReference type="Proteomes" id="UP000228996">
    <property type="component" value="Unassembled WGS sequence"/>
</dbReference>
<organism evidence="2 3">
    <name type="scientific">Candidatus Shapirobacteria bacterium CG08_land_8_20_14_0_20_39_18</name>
    <dbReference type="NCBI Taxonomy" id="1974883"/>
    <lineage>
        <taxon>Bacteria</taxon>
        <taxon>Candidatus Shapironibacteriota</taxon>
    </lineage>
</organism>
<evidence type="ECO:0000256" key="1">
    <source>
        <dbReference type="SAM" id="Phobius"/>
    </source>
</evidence>
<sequence>MKLYKYWFLIPTIFVVIFVVIFFLSRITNQESLLSPAANIIFPKSSFSLENAPSESLKGKITNMTGEISWQSRTATESAKISSSIAIQQGEKLSTGQASRLSLVFPDAGSVDFSENTEIEIIQTLPANLVFSQTSGIGEYTKTGNFPVSIRAKNFLVEIDGDLIVSFDPKRPVVILTLKSGKAVVAYNDLRFVSHEVTLVPGKIYTFNEDTRKGVLK</sequence>
<evidence type="ECO:0008006" key="4">
    <source>
        <dbReference type="Google" id="ProtNLM"/>
    </source>
</evidence>
<dbReference type="EMBL" id="PEYO01000004">
    <property type="protein sequence ID" value="PIU03898.1"/>
    <property type="molecule type" value="Genomic_DNA"/>
</dbReference>
<proteinExistence type="predicted"/>
<evidence type="ECO:0000313" key="3">
    <source>
        <dbReference type="Proteomes" id="UP000228996"/>
    </source>
</evidence>
<keyword evidence="1" id="KW-1133">Transmembrane helix</keyword>
<gene>
    <name evidence="2" type="ORF">COT44_00770</name>
</gene>
<reference evidence="3" key="1">
    <citation type="submission" date="2017-09" db="EMBL/GenBank/DDBJ databases">
        <title>Depth-based differentiation of microbial function through sediment-hosted aquifers and enrichment of novel symbionts in the deep terrestrial subsurface.</title>
        <authorList>
            <person name="Probst A.J."/>
            <person name="Ladd B."/>
            <person name="Jarett J.K."/>
            <person name="Geller-Mcgrath D.E."/>
            <person name="Sieber C.M.K."/>
            <person name="Emerson J.B."/>
            <person name="Anantharaman K."/>
            <person name="Thomas B.C."/>
            <person name="Malmstrom R."/>
            <person name="Stieglmeier M."/>
            <person name="Klingl A."/>
            <person name="Woyke T."/>
            <person name="Ryan C.M."/>
            <person name="Banfield J.F."/>
        </authorList>
    </citation>
    <scope>NUCLEOTIDE SEQUENCE [LARGE SCALE GENOMIC DNA]</scope>
</reference>
<accession>A0A2M6XE10</accession>
<name>A0A2M6XE10_9BACT</name>
<evidence type="ECO:0000313" key="2">
    <source>
        <dbReference type="EMBL" id="PIU03898.1"/>
    </source>
</evidence>
<feature type="transmembrane region" description="Helical" evidence="1">
    <location>
        <begin position="6"/>
        <end position="24"/>
    </location>
</feature>
<dbReference type="AlphaFoldDB" id="A0A2M6XE10"/>